<proteinExistence type="predicted"/>
<dbReference type="GO" id="GO:0005886">
    <property type="term" value="C:plasma membrane"/>
    <property type="evidence" value="ECO:0007669"/>
    <property type="project" value="TreeGrafter"/>
</dbReference>
<evidence type="ECO:0000256" key="4">
    <source>
        <dbReference type="ARBA" id="ARBA00023136"/>
    </source>
</evidence>
<evidence type="ECO:0000256" key="3">
    <source>
        <dbReference type="ARBA" id="ARBA00022989"/>
    </source>
</evidence>
<dbReference type="PROSITE" id="PS50850">
    <property type="entry name" value="MFS"/>
    <property type="match status" value="1"/>
</dbReference>
<evidence type="ECO:0000256" key="1">
    <source>
        <dbReference type="ARBA" id="ARBA00004141"/>
    </source>
</evidence>
<gene>
    <name evidence="7" type="ORF">CWS72_26095</name>
</gene>
<evidence type="ECO:0000313" key="7">
    <source>
        <dbReference type="EMBL" id="PKU21585.1"/>
    </source>
</evidence>
<dbReference type="RefSeq" id="WP_101253597.1">
    <property type="nucleotide sequence ID" value="NZ_PIUM01000051.1"/>
</dbReference>
<evidence type="ECO:0000313" key="8">
    <source>
        <dbReference type="Proteomes" id="UP000233293"/>
    </source>
</evidence>
<dbReference type="InterPro" id="IPR020846">
    <property type="entry name" value="MFS_dom"/>
</dbReference>
<dbReference type="PANTHER" id="PTHR23508">
    <property type="entry name" value="CARBOXYLIC ACID TRANSPORTER PROTEIN HOMOLOG"/>
    <property type="match status" value="1"/>
</dbReference>
<organism evidence="7 8">
    <name type="scientific">Telmatospirillum siberiense</name>
    <dbReference type="NCBI Taxonomy" id="382514"/>
    <lineage>
        <taxon>Bacteria</taxon>
        <taxon>Pseudomonadati</taxon>
        <taxon>Pseudomonadota</taxon>
        <taxon>Alphaproteobacteria</taxon>
        <taxon>Rhodospirillales</taxon>
        <taxon>Rhodospirillaceae</taxon>
        <taxon>Telmatospirillum</taxon>
    </lineage>
</organism>
<comment type="caution">
    <text evidence="7">The sequence shown here is derived from an EMBL/GenBank/DDBJ whole genome shotgun (WGS) entry which is preliminary data.</text>
</comment>
<evidence type="ECO:0000259" key="6">
    <source>
        <dbReference type="PROSITE" id="PS50850"/>
    </source>
</evidence>
<comment type="subcellular location">
    <subcellularLocation>
        <location evidence="1">Membrane</location>
        <topology evidence="1">Multi-pass membrane protein</topology>
    </subcellularLocation>
</comment>
<dbReference type="OrthoDB" id="5368493at2"/>
<feature type="domain" description="Major facilitator superfamily (MFS) profile" evidence="6">
    <location>
        <begin position="10"/>
        <end position="395"/>
    </location>
</feature>
<name>A0A2N3PMG0_9PROT</name>
<feature type="transmembrane region" description="Helical" evidence="5">
    <location>
        <begin position="12"/>
        <end position="33"/>
    </location>
</feature>
<feature type="transmembrane region" description="Helical" evidence="5">
    <location>
        <begin position="133"/>
        <end position="154"/>
    </location>
</feature>
<feature type="transmembrane region" description="Helical" evidence="5">
    <location>
        <begin position="45"/>
        <end position="64"/>
    </location>
</feature>
<dbReference type="Proteomes" id="UP000233293">
    <property type="component" value="Unassembled WGS sequence"/>
</dbReference>
<feature type="transmembrane region" description="Helical" evidence="5">
    <location>
        <begin position="248"/>
        <end position="267"/>
    </location>
</feature>
<evidence type="ECO:0000256" key="2">
    <source>
        <dbReference type="ARBA" id="ARBA00022692"/>
    </source>
</evidence>
<keyword evidence="3 5" id="KW-1133">Transmembrane helix</keyword>
<dbReference type="AlphaFoldDB" id="A0A2N3PMG0"/>
<feature type="transmembrane region" description="Helical" evidence="5">
    <location>
        <begin position="279"/>
        <end position="296"/>
    </location>
</feature>
<feature type="transmembrane region" description="Helical" evidence="5">
    <location>
        <begin position="76"/>
        <end position="94"/>
    </location>
</feature>
<keyword evidence="4 5" id="KW-0472">Membrane</keyword>
<reference evidence="8" key="1">
    <citation type="submission" date="2017-12" db="EMBL/GenBank/DDBJ databases">
        <title>Draft genome sequence of Telmatospirillum siberiense 26-4b1T, an acidotolerant peatland alphaproteobacterium potentially involved in sulfur cycling.</title>
        <authorList>
            <person name="Hausmann B."/>
            <person name="Pjevac P."/>
            <person name="Schreck K."/>
            <person name="Herbold C.W."/>
            <person name="Daims H."/>
            <person name="Wagner M."/>
            <person name="Pester M."/>
            <person name="Loy A."/>
        </authorList>
    </citation>
    <scope>NUCLEOTIDE SEQUENCE [LARGE SCALE GENOMIC DNA]</scope>
    <source>
        <strain evidence="8">26-4b1</strain>
    </source>
</reference>
<dbReference type="Gene3D" id="1.20.1250.20">
    <property type="entry name" value="MFS general substrate transporter like domains"/>
    <property type="match status" value="2"/>
</dbReference>
<feature type="transmembrane region" description="Helical" evidence="5">
    <location>
        <begin position="367"/>
        <end position="390"/>
    </location>
</feature>
<evidence type="ECO:0000256" key="5">
    <source>
        <dbReference type="SAM" id="Phobius"/>
    </source>
</evidence>
<accession>A0A2N3PMG0</accession>
<dbReference type="Pfam" id="PF07690">
    <property type="entry name" value="MFS_1"/>
    <property type="match status" value="2"/>
</dbReference>
<dbReference type="SUPFAM" id="SSF103473">
    <property type="entry name" value="MFS general substrate transporter"/>
    <property type="match status" value="1"/>
</dbReference>
<protein>
    <submittedName>
        <fullName evidence="7">MFS transporter</fullName>
    </submittedName>
</protein>
<dbReference type="PANTHER" id="PTHR23508:SF10">
    <property type="entry name" value="CARBOXYLIC ACID TRANSPORTER PROTEIN HOMOLOG"/>
    <property type="match status" value="1"/>
</dbReference>
<dbReference type="InterPro" id="IPR036259">
    <property type="entry name" value="MFS_trans_sf"/>
</dbReference>
<dbReference type="EMBL" id="PIUM01000051">
    <property type="protein sequence ID" value="PKU21585.1"/>
    <property type="molecule type" value="Genomic_DNA"/>
</dbReference>
<feature type="transmembrane region" description="Helical" evidence="5">
    <location>
        <begin position="211"/>
        <end position="228"/>
    </location>
</feature>
<dbReference type="GO" id="GO:0046943">
    <property type="term" value="F:carboxylic acid transmembrane transporter activity"/>
    <property type="evidence" value="ECO:0007669"/>
    <property type="project" value="TreeGrafter"/>
</dbReference>
<sequence length="410" mass="44455">MSSLSQQRNVVVACFLGWTLDAFDFFIMIFVLSDIAKEFGTGITSVTWAITLTLGLRAVGAILFGRLADHYGRKPILMLNVLTFSLFELASGFAPTLTAFLILRAGFGIAMGGEWGIGASLTMESIPSRWRGTVSGILQCGYPCGYLLAAMLYWLAYPYLGWRGMFIVGASPALLILYIRSKIDESPDWLIQRRTKPPVNIFVVAKQRLPLFLYAILIMFAINTFSHSSQDLYPNAFLKVQHGLSSQTVSTIAIVYSFGAIFGCLTAGTLSQRFGRRRTIVITSLGSILVIPVWAFSSDPVWLAVGAFFMQFMVQGCFGVVPAHLNELSPPEARGTFPGFTYQFGNLLAAGNATVQSMIADHMNHDYSVALAGGVGLGAIVVALLIGFGIEARDAKMGTELASPGHRPEG</sequence>
<dbReference type="InterPro" id="IPR011701">
    <property type="entry name" value="MFS"/>
</dbReference>
<keyword evidence="8" id="KW-1185">Reference proteome</keyword>
<keyword evidence="2 5" id="KW-0812">Transmembrane</keyword>